<keyword evidence="1 3" id="KW-0145">Chemotaxis</keyword>
<dbReference type="Pfam" id="PF03975">
    <property type="entry name" value="CheD"/>
    <property type="match status" value="1"/>
</dbReference>
<evidence type="ECO:0000256" key="2">
    <source>
        <dbReference type="ARBA" id="ARBA00022801"/>
    </source>
</evidence>
<evidence type="ECO:0000256" key="3">
    <source>
        <dbReference type="HAMAP-Rule" id="MF_01440"/>
    </source>
</evidence>
<accession>A0ABP7KH90</accession>
<proteinExistence type="inferred from homology"/>
<name>A0ABP7KH90_9RHOB</name>
<evidence type="ECO:0000313" key="5">
    <source>
        <dbReference type="Proteomes" id="UP001399917"/>
    </source>
</evidence>
<evidence type="ECO:0000313" key="4">
    <source>
        <dbReference type="EMBL" id="GAA3877621.1"/>
    </source>
</evidence>
<dbReference type="InterPro" id="IPR011324">
    <property type="entry name" value="Cytotoxic_necrot_fac-like_cat"/>
</dbReference>
<evidence type="ECO:0000256" key="1">
    <source>
        <dbReference type="ARBA" id="ARBA00022500"/>
    </source>
</evidence>
<keyword evidence="5" id="KW-1185">Reference proteome</keyword>
<dbReference type="EMBL" id="BAABDF010000007">
    <property type="protein sequence ID" value="GAA3877621.1"/>
    <property type="molecule type" value="Genomic_DNA"/>
</dbReference>
<dbReference type="EC" id="3.5.1.44" evidence="3"/>
<dbReference type="Gene3D" id="3.30.1330.200">
    <property type="match status" value="1"/>
</dbReference>
<dbReference type="SUPFAM" id="SSF64438">
    <property type="entry name" value="CNF1/YfiH-like putative cysteine hydrolases"/>
    <property type="match status" value="1"/>
</dbReference>
<reference evidence="5" key="1">
    <citation type="journal article" date="2019" name="Int. J. Syst. Evol. Microbiol.">
        <title>The Global Catalogue of Microorganisms (GCM) 10K type strain sequencing project: providing services to taxonomists for standard genome sequencing and annotation.</title>
        <authorList>
            <consortium name="The Broad Institute Genomics Platform"/>
            <consortium name="The Broad Institute Genome Sequencing Center for Infectious Disease"/>
            <person name="Wu L."/>
            <person name="Ma J."/>
        </authorList>
    </citation>
    <scope>NUCLEOTIDE SEQUENCE [LARGE SCALE GENOMIC DNA]</scope>
    <source>
        <strain evidence="5">JCM 17190</strain>
    </source>
</reference>
<comment type="catalytic activity">
    <reaction evidence="3">
        <text>L-glutaminyl-[protein] + H2O = L-glutamyl-[protein] + NH4(+)</text>
        <dbReference type="Rhea" id="RHEA:16441"/>
        <dbReference type="Rhea" id="RHEA-COMP:10207"/>
        <dbReference type="Rhea" id="RHEA-COMP:10208"/>
        <dbReference type="ChEBI" id="CHEBI:15377"/>
        <dbReference type="ChEBI" id="CHEBI:28938"/>
        <dbReference type="ChEBI" id="CHEBI:29973"/>
        <dbReference type="ChEBI" id="CHEBI:30011"/>
        <dbReference type="EC" id="3.5.1.44"/>
    </reaction>
</comment>
<dbReference type="InterPro" id="IPR005659">
    <property type="entry name" value="Chemorcpt_Glu_NH3ase_CheD"/>
</dbReference>
<dbReference type="PANTHER" id="PTHR35147">
    <property type="entry name" value="CHEMORECEPTOR GLUTAMINE DEAMIDASE CHED-RELATED"/>
    <property type="match status" value="1"/>
</dbReference>
<comment type="similarity">
    <text evidence="3">Belongs to the CheD family.</text>
</comment>
<comment type="function">
    <text evidence="3">Probably deamidates glutamine residues to glutamate on methyl-accepting chemotaxis receptors (MCPs), playing an important role in chemotaxis.</text>
</comment>
<keyword evidence="2 3" id="KW-0378">Hydrolase</keyword>
<dbReference type="InterPro" id="IPR038592">
    <property type="entry name" value="CheD-like_sf"/>
</dbReference>
<dbReference type="CDD" id="cd16352">
    <property type="entry name" value="CheD"/>
    <property type="match status" value="1"/>
</dbReference>
<dbReference type="Proteomes" id="UP001399917">
    <property type="component" value="Unassembled WGS sequence"/>
</dbReference>
<dbReference type="RefSeq" id="WP_344848384.1">
    <property type="nucleotide sequence ID" value="NZ_BAABDF010000007.1"/>
</dbReference>
<comment type="caution">
    <text evidence="4">The sequence shown here is derived from an EMBL/GenBank/DDBJ whole genome shotgun (WGS) entry which is preliminary data.</text>
</comment>
<dbReference type="PANTHER" id="PTHR35147:SF2">
    <property type="entry name" value="CHEMORECEPTOR GLUTAMINE DEAMIDASE CHED-RELATED"/>
    <property type="match status" value="1"/>
</dbReference>
<protein>
    <recommendedName>
        <fullName evidence="3">Probable chemoreceptor glutamine deamidase CheD</fullName>
        <ecNumber evidence="3">3.5.1.44</ecNumber>
    </recommendedName>
</protein>
<gene>
    <name evidence="3 4" type="primary">cheD</name>
    <name evidence="4" type="ORF">GCM10022404_29240</name>
</gene>
<sequence length="177" mass="19100">MNQIFKMRSSCPSTYIAQGEFAISAEPGAVISTILGSCVATCLWDPVMALGGMNHILLPGEPSANSDASYFGAAAMEQLINALIREGADKSRLRAKVFGGAEMYRGLTKAGNLNGVFVLDYLGRERITCEAQSIGGSLARRVEFFPQSGAARQRFVEDTHIPEIRPAKVETNDIELL</sequence>
<dbReference type="HAMAP" id="MF_01440">
    <property type="entry name" value="CheD"/>
    <property type="match status" value="1"/>
</dbReference>
<organism evidence="4 5">
    <name type="scientific">Celeribacter arenosi</name>
    <dbReference type="NCBI Taxonomy" id="792649"/>
    <lineage>
        <taxon>Bacteria</taxon>
        <taxon>Pseudomonadati</taxon>
        <taxon>Pseudomonadota</taxon>
        <taxon>Alphaproteobacteria</taxon>
        <taxon>Rhodobacterales</taxon>
        <taxon>Roseobacteraceae</taxon>
        <taxon>Celeribacter</taxon>
    </lineage>
</organism>